<dbReference type="Proteomes" id="UP001153714">
    <property type="component" value="Chromosome 5"/>
</dbReference>
<protein>
    <submittedName>
        <fullName evidence="1">Uncharacterized protein</fullName>
    </submittedName>
</protein>
<feature type="non-terminal residue" evidence="1">
    <location>
        <position position="108"/>
    </location>
</feature>
<name>A0A9N9RBW7_9NEOP</name>
<reference evidence="1" key="2">
    <citation type="submission" date="2022-10" db="EMBL/GenBank/DDBJ databases">
        <authorList>
            <consortium name="ENA_rothamsted_submissions"/>
            <consortium name="culmorum"/>
            <person name="King R."/>
        </authorList>
    </citation>
    <scope>NUCLEOTIDE SEQUENCE</scope>
</reference>
<gene>
    <name evidence="1" type="ORF">DIATSA_LOCUS10712</name>
</gene>
<proteinExistence type="predicted"/>
<feature type="non-terminal residue" evidence="1">
    <location>
        <position position="1"/>
    </location>
</feature>
<keyword evidence="2" id="KW-1185">Reference proteome</keyword>
<organism evidence="1 2">
    <name type="scientific">Diatraea saccharalis</name>
    <name type="common">sugarcane borer</name>
    <dbReference type="NCBI Taxonomy" id="40085"/>
    <lineage>
        <taxon>Eukaryota</taxon>
        <taxon>Metazoa</taxon>
        <taxon>Ecdysozoa</taxon>
        <taxon>Arthropoda</taxon>
        <taxon>Hexapoda</taxon>
        <taxon>Insecta</taxon>
        <taxon>Pterygota</taxon>
        <taxon>Neoptera</taxon>
        <taxon>Endopterygota</taxon>
        <taxon>Lepidoptera</taxon>
        <taxon>Glossata</taxon>
        <taxon>Ditrysia</taxon>
        <taxon>Pyraloidea</taxon>
        <taxon>Crambidae</taxon>
        <taxon>Crambinae</taxon>
        <taxon>Diatraea</taxon>
    </lineage>
</organism>
<sequence length="108" mass="13097">MIAIHASNFYLMEANRFRTLPQDLGIGKMPLILKLVFQNMKNLFLIFKLRRYGRRNYKEYGETLINQKVLEKYRYYVNSFIEVIQFLIVNELALQGNYILEEKKRKRI</sequence>
<dbReference type="EMBL" id="OU893336">
    <property type="protein sequence ID" value="CAG9793252.1"/>
    <property type="molecule type" value="Genomic_DNA"/>
</dbReference>
<accession>A0A9N9RBW7</accession>
<dbReference type="AlphaFoldDB" id="A0A9N9RBW7"/>
<evidence type="ECO:0000313" key="1">
    <source>
        <dbReference type="EMBL" id="CAG9793252.1"/>
    </source>
</evidence>
<dbReference type="OrthoDB" id="7203715at2759"/>
<evidence type="ECO:0000313" key="2">
    <source>
        <dbReference type="Proteomes" id="UP001153714"/>
    </source>
</evidence>
<reference evidence="1" key="1">
    <citation type="submission" date="2021-12" db="EMBL/GenBank/DDBJ databases">
        <authorList>
            <person name="King R."/>
        </authorList>
    </citation>
    <scope>NUCLEOTIDE SEQUENCE</scope>
</reference>